<sequence length="147" mass="17543">GQIRWIQSRDSYHRCDRYAPGYENKIKNSRPGHKVLRFVDDYNRSLKRRVCEFEIFSLNSSSWKVVDVNPDWHIHHYYRGLSLKGNTYWFAKEKLALQERIFLLCFDFTTERFGPRLRLPFRGRYGDTVTLSSVGEEQLAVLFQKSS</sequence>
<evidence type="ECO:0000313" key="3">
    <source>
        <dbReference type="Proteomes" id="UP000266723"/>
    </source>
</evidence>
<name>A0ABQ7BAS3_BRACR</name>
<dbReference type="EMBL" id="QGKV02001507">
    <property type="protein sequence ID" value="KAF3529379.1"/>
    <property type="molecule type" value="Genomic_DNA"/>
</dbReference>
<feature type="domain" description="F-box associated beta-propeller type 1" evidence="1">
    <location>
        <begin position="1"/>
        <end position="146"/>
    </location>
</feature>
<dbReference type="InterPro" id="IPR006527">
    <property type="entry name" value="F-box-assoc_dom_typ1"/>
</dbReference>
<feature type="non-terminal residue" evidence="2">
    <location>
        <position position="1"/>
    </location>
</feature>
<proteinExistence type="predicted"/>
<reference evidence="2 3" key="1">
    <citation type="journal article" date="2020" name="BMC Genomics">
        <title>Intraspecific diversification of the crop wild relative Brassica cretica Lam. using demographic model selection.</title>
        <authorList>
            <person name="Kioukis A."/>
            <person name="Michalopoulou V.A."/>
            <person name="Briers L."/>
            <person name="Pirintsos S."/>
            <person name="Studholme D.J."/>
            <person name="Pavlidis P."/>
            <person name="Sarris P.F."/>
        </authorList>
    </citation>
    <scope>NUCLEOTIDE SEQUENCE [LARGE SCALE GENOMIC DNA]</scope>
    <source>
        <strain evidence="3">cv. PFS-1207/04</strain>
    </source>
</reference>
<dbReference type="Pfam" id="PF07734">
    <property type="entry name" value="FBA_1"/>
    <property type="match status" value="1"/>
</dbReference>
<evidence type="ECO:0000259" key="1">
    <source>
        <dbReference type="Pfam" id="PF07734"/>
    </source>
</evidence>
<protein>
    <recommendedName>
        <fullName evidence="1">F-box associated beta-propeller type 1 domain-containing protein</fullName>
    </recommendedName>
</protein>
<dbReference type="Proteomes" id="UP000266723">
    <property type="component" value="Unassembled WGS sequence"/>
</dbReference>
<dbReference type="InterPro" id="IPR017451">
    <property type="entry name" value="F-box-assoc_interact_dom"/>
</dbReference>
<dbReference type="NCBIfam" id="TIGR01640">
    <property type="entry name" value="F_box_assoc_1"/>
    <property type="match status" value="1"/>
</dbReference>
<keyword evidence="3" id="KW-1185">Reference proteome</keyword>
<comment type="caution">
    <text evidence="2">The sequence shown here is derived from an EMBL/GenBank/DDBJ whole genome shotgun (WGS) entry which is preliminary data.</text>
</comment>
<organism evidence="2 3">
    <name type="scientific">Brassica cretica</name>
    <name type="common">Mustard</name>
    <dbReference type="NCBI Taxonomy" id="69181"/>
    <lineage>
        <taxon>Eukaryota</taxon>
        <taxon>Viridiplantae</taxon>
        <taxon>Streptophyta</taxon>
        <taxon>Embryophyta</taxon>
        <taxon>Tracheophyta</taxon>
        <taxon>Spermatophyta</taxon>
        <taxon>Magnoliopsida</taxon>
        <taxon>eudicotyledons</taxon>
        <taxon>Gunneridae</taxon>
        <taxon>Pentapetalae</taxon>
        <taxon>rosids</taxon>
        <taxon>malvids</taxon>
        <taxon>Brassicales</taxon>
        <taxon>Brassicaceae</taxon>
        <taxon>Brassiceae</taxon>
        <taxon>Brassica</taxon>
    </lineage>
</organism>
<accession>A0ABQ7BAS3</accession>
<gene>
    <name evidence="2" type="ORF">DY000_02042696</name>
</gene>
<evidence type="ECO:0000313" key="2">
    <source>
        <dbReference type="EMBL" id="KAF3529379.1"/>
    </source>
</evidence>